<dbReference type="InterPro" id="IPR008977">
    <property type="entry name" value="PHM/PNGase_F_dom_sf"/>
</dbReference>
<organism evidence="6 7">
    <name type="scientific">Orchesella dallaii</name>
    <dbReference type="NCBI Taxonomy" id="48710"/>
    <lineage>
        <taxon>Eukaryota</taxon>
        <taxon>Metazoa</taxon>
        <taxon>Ecdysozoa</taxon>
        <taxon>Arthropoda</taxon>
        <taxon>Hexapoda</taxon>
        <taxon>Collembola</taxon>
        <taxon>Entomobryomorpha</taxon>
        <taxon>Entomobryoidea</taxon>
        <taxon>Orchesellidae</taxon>
        <taxon>Orchesellinae</taxon>
        <taxon>Orchesella</taxon>
    </lineage>
</organism>
<gene>
    <name evidence="6" type="ORF">ODALV1_LOCUS28887</name>
</gene>
<feature type="domain" description="DOMON" evidence="5">
    <location>
        <begin position="51"/>
        <end position="168"/>
    </location>
</feature>
<evidence type="ECO:0000313" key="6">
    <source>
        <dbReference type="EMBL" id="CAL8141888.1"/>
    </source>
</evidence>
<evidence type="ECO:0000256" key="3">
    <source>
        <dbReference type="ARBA" id="ARBA00023180"/>
    </source>
</evidence>
<dbReference type="Gene3D" id="2.60.120.310">
    <property type="entry name" value="Copper type II, ascorbate-dependent monooxygenase, N-terminal domain"/>
    <property type="match status" value="1"/>
</dbReference>
<comment type="caution">
    <text evidence="6">The sequence shown here is derived from an EMBL/GenBank/DDBJ whole genome shotgun (WGS) entry which is preliminary data.</text>
</comment>
<dbReference type="InterPro" id="IPR036939">
    <property type="entry name" value="Cu2_ascorb_mOase_N_sf"/>
</dbReference>
<dbReference type="PANTHER" id="PTHR10157">
    <property type="entry name" value="DOPAMINE BETA HYDROXYLASE RELATED"/>
    <property type="match status" value="1"/>
</dbReference>
<dbReference type="PROSITE" id="PS50836">
    <property type="entry name" value="DOMON"/>
    <property type="match status" value="1"/>
</dbReference>
<dbReference type="EMBL" id="CAXLJM020000148">
    <property type="protein sequence ID" value="CAL8141888.1"/>
    <property type="molecule type" value="Genomic_DNA"/>
</dbReference>
<dbReference type="InterPro" id="IPR045266">
    <property type="entry name" value="DOH_DOMON"/>
</dbReference>
<dbReference type="Pfam" id="PF03351">
    <property type="entry name" value="DOMON"/>
    <property type="match status" value="1"/>
</dbReference>
<evidence type="ECO:0000313" key="7">
    <source>
        <dbReference type="Proteomes" id="UP001642540"/>
    </source>
</evidence>
<dbReference type="Proteomes" id="UP001642540">
    <property type="component" value="Unassembled WGS sequence"/>
</dbReference>
<keyword evidence="7" id="KW-1185">Reference proteome</keyword>
<accession>A0ABP1S249</accession>
<proteinExistence type="inferred from homology"/>
<keyword evidence="2" id="KW-1015">Disulfide bond</keyword>
<comment type="similarity">
    <text evidence="1">Belongs to the copper type II ascorbate-dependent monooxygenase family.</text>
</comment>
<dbReference type="Pfam" id="PF01082">
    <property type="entry name" value="Cu2_monooxygen"/>
    <property type="match status" value="1"/>
</dbReference>
<evidence type="ECO:0000256" key="4">
    <source>
        <dbReference type="SAM" id="MobiDB-lite"/>
    </source>
</evidence>
<dbReference type="Gene3D" id="2.60.120.230">
    <property type="match status" value="1"/>
</dbReference>
<dbReference type="InterPro" id="IPR005018">
    <property type="entry name" value="DOMON_domain"/>
</dbReference>
<dbReference type="SMART" id="SM00664">
    <property type="entry name" value="DoH"/>
    <property type="match status" value="1"/>
</dbReference>
<dbReference type="InterPro" id="IPR000323">
    <property type="entry name" value="Cu2_ascorb_mOase_N"/>
</dbReference>
<evidence type="ECO:0000256" key="1">
    <source>
        <dbReference type="ARBA" id="ARBA00010676"/>
    </source>
</evidence>
<dbReference type="InterPro" id="IPR000945">
    <property type="entry name" value="DBH-like"/>
</dbReference>
<dbReference type="InterPro" id="IPR024548">
    <property type="entry name" value="Cu2_monoox_C"/>
</dbReference>
<protein>
    <recommendedName>
        <fullName evidence="5">DOMON domain-containing protein</fullName>
    </recommendedName>
</protein>
<feature type="region of interest" description="Disordered" evidence="4">
    <location>
        <begin position="568"/>
        <end position="587"/>
    </location>
</feature>
<dbReference type="PANTHER" id="PTHR10157:SF23">
    <property type="entry name" value="MOXD1 HOMOLOG 1"/>
    <property type="match status" value="1"/>
</dbReference>
<dbReference type="SUPFAM" id="SSF49344">
    <property type="entry name" value="CBD9-like"/>
    <property type="match status" value="1"/>
</dbReference>
<dbReference type="InterPro" id="IPR014784">
    <property type="entry name" value="Cu2_ascorb_mOase-like_C"/>
</dbReference>
<dbReference type="Gene3D" id="2.60.40.1210">
    <property type="entry name" value="Cellobiose dehydrogenase, cytochrome domain"/>
    <property type="match status" value="1"/>
</dbReference>
<reference evidence="6 7" key="1">
    <citation type="submission" date="2024-08" db="EMBL/GenBank/DDBJ databases">
        <authorList>
            <person name="Cucini C."/>
            <person name="Frati F."/>
        </authorList>
    </citation>
    <scope>NUCLEOTIDE SEQUENCE [LARGE SCALE GENOMIC DNA]</scope>
</reference>
<dbReference type="SUPFAM" id="SSF49742">
    <property type="entry name" value="PHM/PNGase F"/>
    <property type="match status" value="2"/>
</dbReference>
<sequence length="634" mass="73218">MADLWRVVSRFKFNFIVLSSVLLFVNVIVPIAAYKVDDNPYRHWETLDENGKYELEWIVDWEESRVLFNVTVQTRGYVGFGLSIEGKMSGSDIVIGGVRPNGEPYFTDRHAIGNQLPVLDDSQDWTLHQAWENNTHTFLSFSRPFETCDEDHDLPITEDRLTIIWAFGENDNETEFHYQNRGASDAYLLDPVLTPRVVEKSYRDKNPKALGDLKVWTISRTYLIPPKPTTYMCTLHRAPSHSTRQHIVGFNSVLETDVERKHIHHFLLHRCSPPAGQDAASVFQRHVETRGEECYLLNQPAGRIPTQYCREVVHVWAVGGKAVFFPDHVGLPLADPQHEYYLLQMHYDNPDLVPGIEVKWALEIFYANARKFDAGVMTIGGQTPNSPALMVPPSSLNHFIYGHCGSGRAIRLIHIRDNEELPWIIAENNYNFNYQQNRVLRNEIQILPGDTMITRCAYETTDRNGSVTVGGFSTRNEMCNGFLWYYNRIPEHGICRSSIRSDLYRSFLDIWNTTWSDPRIEMVVTSPRQNAGLVVSEVGNRIDWTIERRNQIQKYHRFLPQITECPRLVDDGTSTQQPPPLRRYSPRGRIRVPTNNIAISSVENEILDPEYEYVSEYPKDIVPYELPESCRKRK</sequence>
<evidence type="ECO:0000259" key="5">
    <source>
        <dbReference type="PROSITE" id="PS50836"/>
    </source>
</evidence>
<dbReference type="CDD" id="cd09631">
    <property type="entry name" value="DOMON_DOH"/>
    <property type="match status" value="1"/>
</dbReference>
<dbReference type="Pfam" id="PF03712">
    <property type="entry name" value="Cu2_monoox_C"/>
    <property type="match status" value="1"/>
</dbReference>
<evidence type="ECO:0000256" key="2">
    <source>
        <dbReference type="ARBA" id="ARBA00023157"/>
    </source>
</evidence>
<keyword evidence="3" id="KW-0325">Glycoprotein</keyword>
<name>A0ABP1S249_9HEXA</name>